<dbReference type="FunFam" id="3.90.190.10:FF:000006">
    <property type="entry name" value="Dual specificity protein phosphatase CDC14B"/>
    <property type="match status" value="1"/>
</dbReference>
<evidence type="ECO:0000259" key="7">
    <source>
        <dbReference type="PROSITE" id="PS50054"/>
    </source>
</evidence>
<dbReference type="InterPro" id="IPR016130">
    <property type="entry name" value="Tyr_Pase_AS"/>
</dbReference>
<dbReference type="Pfam" id="PF14671">
    <property type="entry name" value="DSPn"/>
    <property type="match status" value="1"/>
</dbReference>
<feature type="domain" description="Tyrosine-protein phosphatase" evidence="7">
    <location>
        <begin position="159"/>
        <end position="314"/>
    </location>
</feature>
<dbReference type="PANTHER" id="PTHR23339">
    <property type="entry name" value="TYROSINE SPECIFIC PROTEIN PHOSPHATASE AND DUAL SPECIFICITY PROTEIN PHOSPHATASE"/>
    <property type="match status" value="1"/>
</dbReference>
<accession>A0ABD0YGT9</accession>
<feature type="domain" description="Tyrosine specific protein phosphatases" evidence="8">
    <location>
        <begin position="252"/>
        <end position="301"/>
    </location>
</feature>
<dbReference type="InterPro" id="IPR000387">
    <property type="entry name" value="Tyr_Pase_dom"/>
</dbReference>
<dbReference type="InterPro" id="IPR020422">
    <property type="entry name" value="TYR_PHOSPHATASE_DUAL_dom"/>
</dbReference>
<gene>
    <name evidence="9" type="ORF">AAG570_007140</name>
</gene>
<dbReference type="InterPro" id="IPR050561">
    <property type="entry name" value="PTP"/>
</dbReference>
<dbReference type="Proteomes" id="UP001558652">
    <property type="component" value="Unassembled WGS sequence"/>
</dbReference>
<evidence type="ECO:0000256" key="5">
    <source>
        <dbReference type="ARBA" id="ARBA00022912"/>
    </source>
</evidence>
<dbReference type="EC" id="3.1.3.48" evidence="2"/>
<dbReference type="InterPro" id="IPR000340">
    <property type="entry name" value="Dual-sp_phosphatase_cat-dom"/>
</dbReference>
<evidence type="ECO:0000256" key="4">
    <source>
        <dbReference type="ARBA" id="ARBA00022801"/>
    </source>
</evidence>
<evidence type="ECO:0000256" key="3">
    <source>
        <dbReference type="ARBA" id="ARBA00022618"/>
    </source>
</evidence>
<dbReference type="GO" id="GO:0004725">
    <property type="term" value="F:protein tyrosine phosphatase activity"/>
    <property type="evidence" value="ECO:0007669"/>
    <property type="project" value="UniProtKB-EC"/>
</dbReference>
<organism evidence="9 10">
    <name type="scientific">Ranatra chinensis</name>
    <dbReference type="NCBI Taxonomy" id="642074"/>
    <lineage>
        <taxon>Eukaryota</taxon>
        <taxon>Metazoa</taxon>
        <taxon>Ecdysozoa</taxon>
        <taxon>Arthropoda</taxon>
        <taxon>Hexapoda</taxon>
        <taxon>Insecta</taxon>
        <taxon>Pterygota</taxon>
        <taxon>Neoptera</taxon>
        <taxon>Paraneoptera</taxon>
        <taxon>Hemiptera</taxon>
        <taxon>Heteroptera</taxon>
        <taxon>Panheteroptera</taxon>
        <taxon>Nepomorpha</taxon>
        <taxon>Nepidae</taxon>
        <taxon>Ranatrinae</taxon>
        <taxon>Ranatra</taxon>
    </lineage>
</organism>
<comment type="caution">
    <text evidence="9">The sequence shown here is derived from an EMBL/GenBank/DDBJ whole genome shotgun (WGS) entry which is preliminary data.</text>
</comment>
<dbReference type="PROSITE" id="PS50056">
    <property type="entry name" value="TYR_PHOSPHATASE_2"/>
    <property type="match status" value="1"/>
</dbReference>
<dbReference type="AlphaFoldDB" id="A0ABD0YGT9"/>
<dbReference type="CDD" id="cd14499">
    <property type="entry name" value="CDC14_C"/>
    <property type="match status" value="1"/>
</dbReference>
<dbReference type="Pfam" id="PF00782">
    <property type="entry name" value="DSPc"/>
    <property type="match status" value="1"/>
</dbReference>
<evidence type="ECO:0000256" key="1">
    <source>
        <dbReference type="ARBA" id="ARBA00007315"/>
    </source>
</evidence>
<dbReference type="InterPro" id="IPR029260">
    <property type="entry name" value="DSPn"/>
</dbReference>
<keyword evidence="5" id="KW-0904">Protein phosphatase</keyword>
<reference evidence="9 10" key="1">
    <citation type="submission" date="2024-07" db="EMBL/GenBank/DDBJ databases">
        <title>Chromosome-level genome assembly of the water stick insect Ranatra chinensis (Heteroptera: Nepidae).</title>
        <authorList>
            <person name="Liu X."/>
        </authorList>
    </citation>
    <scope>NUCLEOTIDE SEQUENCE [LARGE SCALE GENOMIC DNA]</scope>
    <source>
        <strain evidence="9">Cailab_2021Rc</strain>
        <tissue evidence="9">Muscle</tissue>
    </source>
</reference>
<name>A0ABD0YGT9_9HEMI</name>
<dbReference type="PROSITE" id="PS50054">
    <property type="entry name" value="TYR_PHOSPHATASE_DUAL"/>
    <property type="match status" value="1"/>
</dbReference>
<dbReference type="EMBL" id="JBFDAA010000020">
    <property type="protein sequence ID" value="KAL1115109.1"/>
    <property type="molecule type" value="Genomic_DNA"/>
</dbReference>
<dbReference type="CDD" id="cd17657">
    <property type="entry name" value="CDC14_N"/>
    <property type="match status" value="1"/>
</dbReference>
<evidence type="ECO:0000313" key="9">
    <source>
        <dbReference type="EMBL" id="KAL1115109.1"/>
    </source>
</evidence>
<protein>
    <recommendedName>
        <fullName evidence="2">protein-tyrosine-phosphatase</fullName>
        <ecNumber evidence="2">3.1.3.48</ecNumber>
    </recommendedName>
</protein>
<comment type="similarity">
    <text evidence="1">Belongs to the protein-tyrosine phosphatase family. Non-receptor class CDC14 subfamily.</text>
</comment>
<evidence type="ECO:0000256" key="6">
    <source>
        <dbReference type="ARBA" id="ARBA00023306"/>
    </source>
</evidence>
<dbReference type="InterPro" id="IPR044506">
    <property type="entry name" value="CDC14_C"/>
</dbReference>
<proteinExistence type="inferred from homology"/>
<keyword evidence="3" id="KW-0132">Cell division</keyword>
<evidence type="ECO:0000259" key="8">
    <source>
        <dbReference type="PROSITE" id="PS50056"/>
    </source>
</evidence>
<dbReference type="PROSITE" id="PS00383">
    <property type="entry name" value="TYR_PHOSPHATASE_1"/>
    <property type="match status" value="1"/>
</dbReference>
<keyword evidence="6" id="KW-0131">Cell cycle</keyword>
<keyword evidence="10" id="KW-1185">Reference proteome</keyword>
<evidence type="ECO:0000256" key="2">
    <source>
        <dbReference type="ARBA" id="ARBA00013064"/>
    </source>
</evidence>
<dbReference type="InterPro" id="IPR029021">
    <property type="entry name" value="Prot-tyrosine_phosphatase-like"/>
</dbReference>
<dbReference type="Gene3D" id="3.90.190.10">
    <property type="entry name" value="Protein tyrosine phosphatase superfamily"/>
    <property type="match status" value="2"/>
</dbReference>
<dbReference type="GO" id="GO:0051301">
    <property type="term" value="P:cell division"/>
    <property type="evidence" value="ECO:0007669"/>
    <property type="project" value="UniProtKB-KW"/>
</dbReference>
<evidence type="ECO:0000313" key="10">
    <source>
        <dbReference type="Proteomes" id="UP001558652"/>
    </source>
</evidence>
<dbReference type="SUPFAM" id="SSF52799">
    <property type="entry name" value="(Phosphotyrosine protein) phosphatases II"/>
    <property type="match status" value="2"/>
</dbReference>
<keyword evidence="4" id="KW-0378">Hydrolase</keyword>
<sequence>MATFRTNRPRPSTTKLHYFKTDEFFVYSPYFADFGPLDLGQLFRYCALVNEKLSSLANEGKAIVHWTTVNPKKRANSAFLIASYAVIELKATPKDAFRALLSSRVPLPPFQDANQANSIYTIRLLDCLNALNKAFFFRLVDFYDFDVETYEHYSQVDNGDLNWIVPNKLVAFARPSDDPRDPNGLPPEEYSKYFAAKGVGTVVRLNKSTYDSRRFVWNGVAHYDLYFPDGTAPNKTILVNFLQICESVPHAVAVHCKAGLGRTGCLIGAYLVKHYRMTALEAIAWLRICRPGSVIGHQQSWLESLETWLHRQGDDYRAWKFGSSDKVAVHRYGIYSVEQPPVSPSSSAVALTARQTRDALYQPSGTYPFWAWYDPGPSSGRSVWEVYGAPLRGWS</sequence>